<dbReference type="Proteomes" id="UP001281614">
    <property type="component" value="Unassembled WGS sequence"/>
</dbReference>
<feature type="region of interest" description="Disordered" evidence="1">
    <location>
        <begin position="70"/>
        <end position="98"/>
    </location>
</feature>
<protein>
    <submittedName>
        <fullName evidence="2">Uncharacterized protein</fullName>
    </submittedName>
</protein>
<reference evidence="2" key="1">
    <citation type="submission" date="2023-02" db="EMBL/GenBank/DDBJ databases">
        <title>Colletotrichum kahawae CIFC_Que2 genome sequencing and assembly.</title>
        <authorList>
            <person name="Baroncelli R."/>
        </authorList>
    </citation>
    <scope>NUCLEOTIDE SEQUENCE</scope>
    <source>
        <strain evidence="2">CIFC_Que2</strain>
    </source>
</reference>
<evidence type="ECO:0000256" key="1">
    <source>
        <dbReference type="SAM" id="MobiDB-lite"/>
    </source>
</evidence>
<evidence type="ECO:0000313" key="2">
    <source>
        <dbReference type="EMBL" id="KAK2731725.1"/>
    </source>
</evidence>
<keyword evidence="3" id="KW-1185">Reference proteome</keyword>
<organism evidence="2 3">
    <name type="scientific">Colletotrichum kahawae</name>
    <name type="common">Coffee berry disease fungus</name>
    <dbReference type="NCBI Taxonomy" id="34407"/>
    <lineage>
        <taxon>Eukaryota</taxon>
        <taxon>Fungi</taxon>
        <taxon>Dikarya</taxon>
        <taxon>Ascomycota</taxon>
        <taxon>Pezizomycotina</taxon>
        <taxon>Sordariomycetes</taxon>
        <taxon>Hypocreomycetidae</taxon>
        <taxon>Glomerellales</taxon>
        <taxon>Glomerellaceae</taxon>
        <taxon>Colletotrichum</taxon>
        <taxon>Colletotrichum gloeosporioides species complex</taxon>
    </lineage>
</organism>
<proteinExistence type="predicted"/>
<name>A0AAD9Y1M0_COLKA</name>
<dbReference type="AlphaFoldDB" id="A0AAD9Y1M0"/>
<comment type="caution">
    <text evidence="2">The sequence shown here is derived from an EMBL/GenBank/DDBJ whole genome shotgun (WGS) entry which is preliminary data.</text>
</comment>
<accession>A0AAD9Y1M0</accession>
<gene>
    <name evidence="2" type="ORF">CKAH01_08881</name>
</gene>
<evidence type="ECO:0000313" key="3">
    <source>
        <dbReference type="Proteomes" id="UP001281614"/>
    </source>
</evidence>
<dbReference type="EMBL" id="VYYT01000566">
    <property type="protein sequence ID" value="KAK2731725.1"/>
    <property type="molecule type" value="Genomic_DNA"/>
</dbReference>
<sequence length="129" mass="14595">MVPSCISPTALFSSAAALPLTPGESRFFNLSKVFRQYELFPTGVRGSATVRHTTESSQTQASLSAILIPTPMPPDIPRYSFTRERPDHKMVRHTTQKGRALDHFKRRPDRAWERAAPLKIEKLRRSPHA</sequence>